<keyword evidence="4" id="KW-1185">Reference proteome</keyword>
<dbReference type="AlphaFoldDB" id="A0A9Q0XUX6"/>
<dbReference type="InterPro" id="IPR038269">
    <property type="entry name" value="SCAN_sf"/>
</dbReference>
<proteinExistence type="predicted"/>
<dbReference type="Gene3D" id="1.10.4020.10">
    <property type="entry name" value="DNA breaking-rejoining enzymes"/>
    <property type="match status" value="1"/>
</dbReference>
<dbReference type="Proteomes" id="UP001142489">
    <property type="component" value="Unassembled WGS sequence"/>
</dbReference>
<accession>A0A9Q0XUX6</accession>
<evidence type="ECO:0000256" key="1">
    <source>
        <dbReference type="SAM" id="MobiDB-lite"/>
    </source>
</evidence>
<gene>
    <name evidence="3" type="ORF">JRQ81_015926</name>
</gene>
<comment type="caution">
    <text evidence="3">The sequence shown here is derived from an EMBL/GenBank/DDBJ whole genome shotgun (WGS) entry which is preliminary data.</text>
</comment>
<dbReference type="EMBL" id="JAPFRF010000006">
    <property type="protein sequence ID" value="KAJ7329752.1"/>
    <property type="molecule type" value="Genomic_DNA"/>
</dbReference>
<dbReference type="SUPFAM" id="SSF47353">
    <property type="entry name" value="Retrovirus capsid dimerization domain-like"/>
    <property type="match status" value="1"/>
</dbReference>
<name>A0A9Q0XUX6_9SAUR</name>
<reference evidence="3" key="1">
    <citation type="journal article" date="2023" name="DNA Res.">
        <title>Chromosome-level genome assembly of Phrynocephalus forsythii using third-generation DNA sequencing and Hi-C analysis.</title>
        <authorList>
            <person name="Qi Y."/>
            <person name="Zhao W."/>
            <person name="Zhao Y."/>
            <person name="Niu C."/>
            <person name="Cao S."/>
            <person name="Zhang Y."/>
        </authorList>
    </citation>
    <scope>NUCLEOTIDE SEQUENCE</scope>
    <source>
        <tissue evidence="3">Muscle</tissue>
    </source>
</reference>
<protein>
    <recommendedName>
        <fullName evidence="2">SCAN box domain-containing protein</fullName>
    </recommendedName>
</protein>
<dbReference type="OrthoDB" id="8930638at2759"/>
<organism evidence="3 4">
    <name type="scientific">Phrynocephalus forsythii</name>
    <dbReference type="NCBI Taxonomy" id="171643"/>
    <lineage>
        <taxon>Eukaryota</taxon>
        <taxon>Metazoa</taxon>
        <taxon>Chordata</taxon>
        <taxon>Craniata</taxon>
        <taxon>Vertebrata</taxon>
        <taxon>Euteleostomi</taxon>
        <taxon>Lepidosauria</taxon>
        <taxon>Squamata</taxon>
        <taxon>Bifurcata</taxon>
        <taxon>Unidentata</taxon>
        <taxon>Episquamata</taxon>
        <taxon>Toxicofera</taxon>
        <taxon>Iguania</taxon>
        <taxon>Acrodonta</taxon>
        <taxon>Agamidae</taxon>
        <taxon>Agaminae</taxon>
        <taxon>Phrynocephalus</taxon>
    </lineage>
</organism>
<feature type="non-terminal residue" evidence="3">
    <location>
        <position position="1"/>
    </location>
</feature>
<feature type="domain" description="SCAN box" evidence="2">
    <location>
        <begin position="6"/>
        <end position="53"/>
    </location>
</feature>
<sequence length="101" mass="11411">LEQEGAKSAEETKEIVALEQFYAAISGKLKYLVKEKHPITLQEAAEFADQINEIRNHGFDGPRSGRKGYENHKNNSQSEQGQHIPAPNERNIPQNENPRSD</sequence>
<dbReference type="InterPro" id="IPR003309">
    <property type="entry name" value="SCAN_dom"/>
</dbReference>
<evidence type="ECO:0000313" key="3">
    <source>
        <dbReference type="EMBL" id="KAJ7329752.1"/>
    </source>
</evidence>
<feature type="region of interest" description="Disordered" evidence="1">
    <location>
        <begin position="53"/>
        <end position="101"/>
    </location>
</feature>
<evidence type="ECO:0000313" key="4">
    <source>
        <dbReference type="Proteomes" id="UP001142489"/>
    </source>
</evidence>
<feature type="compositionally biased region" description="Polar residues" evidence="1">
    <location>
        <begin position="91"/>
        <end position="101"/>
    </location>
</feature>
<dbReference type="Pfam" id="PF02023">
    <property type="entry name" value="SCAN"/>
    <property type="match status" value="1"/>
</dbReference>
<evidence type="ECO:0000259" key="2">
    <source>
        <dbReference type="Pfam" id="PF02023"/>
    </source>
</evidence>